<organism evidence="3 4">
    <name type="scientific">Plasmodium ovale wallikeri</name>
    <dbReference type="NCBI Taxonomy" id="864142"/>
    <lineage>
        <taxon>Eukaryota</taxon>
        <taxon>Sar</taxon>
        <taxon>Alveolata</taxon>
        <taxon>Apicomplexa</taxon>
        <taxon>Aconoidasida</taxon>
        <taxon>Haemosporida</taxon>
        <taxon>Plasmodiidae</taxon>
        <taxon>Plasmodium</taxon>
        <taxon>Plasmodium (Plasmodium)</taxon>
    </lineage>
</organism>
<dbReference type="Proteomes" id="UP000078550">
    <property type="component" value="Unassembled WGS sequence"/>
</dbReference>
<proteinExistence type="predicted"/>
<evidence type="ECO:0000313" key="3">
    <source>
        <dbReference type="EMBL" id="SBT50456.1"/>
    </source>
</evidence>
<feature type="compositionally biased region" description="Polar residues" evidence="1">
    <location>
        <begin position="452"/>
        <end position="462"/>
    </location>
</feature>
<feature type="compositionally biased region" description="Gly residues" evidence="1">
    <location>
        <begin position="422"/>
        <end position="431"/>
    </location>
</feature>
<dbReference type="PROSITE" id="PS50127">
    <property type="entry name" value="UBC_2"/>
    <property type="match status" value="1"/>
</dbReference>
<feature type="region of interest" description="Disordered" evidence="1">
    <location>
        <begin position="452"/>
        <end position="529"/>
    </location>
</feature>
<evidence type="ECO:0000256" key="1">
    <source>
        <dbReference type="SAM" id="MobiDB-lite"/>
    </source>
</evidence>
<dbReference type="InterPro" id="IPR016135">
    <property type="entry name" value="UBQ-conjugating_enzyme/RWD"/>
</dbReference>
<dbReference type="Gene3D" id="3.10.110.10">
    <property type="entry name" value="Ubiquitin Conjugating Enzyme"/>
    <property type="match status" value="1"/>
</dbReference>
<dbReference type="InterPro" id="IPR000608">
    <property type="entry name" value="UBC"/>
</dbReference>
<dbReference type="AlphaFoldDB" id="A0A1A9A2N5"/>
<evidence type="ECO:0000259" key="2">
    <source>
        <dbReference type="PROSITE" id="PS50127"/>
    </source>
</evidence>
<dbReference type="SMART" id="SM00212">
    <property type="entry name" value="UBCc"/>
    <property type="match status" value="1"/>
</dbReference>
<protein>
    <submittedName>
        <fullName evidence="3">Ubiquitin-conjugating enzyme E2, putative</fullName>
    </submittedName>
</protein>
<dbReference type="Pfam" id="PF00179">
    <property type="entry name" value="UQ_con"/>
    <property type="match status" value="1"/>
</dbReference>
<dbReference type="SUPFAM" id="SSF54495">
    <property type="entry name" value="UBC-like"/>
    <property type="match status" value="1"/>
</dbReference>
<dbReference type="CDD" id="cd23814">
    <property type="entry name" value="UEV_AKTIP"/>
    <property type="match status" value="1"/>
</dbReference>
<feature type="compositionally biased region" description="Basic and acidic residues" evidence="1">
    <location>
        <begin position="92"/>
        <end position="102"/>
    </location>
</feature>
<feature type="domain" description="UBC core" evidence="2">
    <location>
        <begin position="167"/>
        <end position="317"/>
    </location>
</feature>
<name>A0A1A9A2N5_PLAOA</name>
<feature type="compositionally biased region" description="Polar residues" evidence="1">
    <location>
        <begin position="65"/>
        <end position="74"/>
    </location>
</feature>
<feature type="region of interest" description="Disordered" evidence="1">
    <location>
        <begin position="65"/>
        <end position="102"/>
    </location>
</feature>
<evidence type="ECO:0000313" key="4">
    <source>
        <dbReference type="Proteomes" id="UP000078550"/>
    </source>
</evidence>
<feature type="region of interest" description="Disordered" evidence="1">
    <location>
        <begin position="401"/>
        <end position="435"/>
    </location>
</feature>
<sequence length="529" mass="59897">MWYDNERIQEEEGVSKLLVGKTFAYFPKYADDEYDKVYGRKSDGEKIYQKESISSEPNMSTIHNMDHTGNTACRNSFAGGSTHDGPDGGDAPDGKLDKLDKRDASRNDDLAEYVRAGDDLASGNKEYVLIPQRLGRTIIPLNPQLLAQTTYDQEIIDKYIKEIHQNVHNYLILTEYSFLIKEIPTNFYCLPQYDDLYILDGFLILYSTIYKNAKLKIQIKLGKNYPYNKPEVYFLTPIYHPLINLKTGKLNLGIFLNNWSPTNHYISLLFLYIKNIFYLKDEYNNNTVENNEAYFLLNNKKNIFLKKVRKYINISNNIIYNQFDNYMFNFNKNFNNIHILNKLDTIKKDPFCLRKAEAFIHWLINDFTYTDYNVRYNNRGNNERDCPNIDSYSEYEEGYSVDKDGSHVSLGDDPVSVRGHGGKYGKGGVSSGGEDSVCGRGNNSDCGRGNNSDCSKGNNSDCSKGDNSDCSKGDNSDCSKGDNSDCSKGDNSVCSKGEDSVCSRGNNPVRASHSASIDGSYANKDADTA</sequence>
<reference evidence="4" key="1">
    <citation type="submission" date="2016-05" db="EMBL/GenBank/DDBJ databases">
        <authorList>
            <person name="Naeem Raeece"/>
        </authorList>
    </citation>
    <scope>NUCLEOTIDE SEQUENCE [LARGE SCALE GENOMIC DNA]</scope>
</reference>
<feature type="compositionally biased region" description="Basic and acidic residues" evidence="1">
    <location>
        <begin position="463"/>
        <end position="488"/>
    </location>
</feature>
<accession>A0A1A9A2N5</accession>
<gene>
    <name evidence="3" type="ORF">POVWA2_060250</name>
</gene>
<dbReference type="EMBL" id="FLRE01000201">
    <property type="protein sequence ID" value="SBT50456.1"/>
    <property type="molecule type" value="Genomic_DNA"/>
</dbReference>